<keyword evidence="7" id="KW-0732">Signal</keyword>
<dbReference type="GO" id="GO:0052040">
    <property type="term" value="P:symbiont-mediated perturbation of host programmed cell death"/>
    <property type="evidence" value="ECO:0007669"/>
    <property type="project" value="UniProtKB-UniRule"/>
</dbReference>
<dbReference type="InterPro" id="IPR002200">
    <property type="entry name" value="Elicitin"/>
</dbReference>
<keyword evidence="9" id="KW-1185">Reference proteome</keyword>
<evidence type="ECO:0000256" key="3">
    <source>
        <dbReference type="ARBA" id="ARBA00022525"/>
    </source>
</evidence>
<keyword evidence="5 6" id="KW-1015">Disulfide bond</keyword>
<evidence type="ECO:0000313" key="8">
    <source>
        <dbReference type="EMBL" id="KAJ0408263.1"/>
    </source>
</evidence>
<evidence type="ECO:0000256" key="5">
    <source>
        <dbReference type="ARBA" id="ARBA00023157"/>
    </source>
</evidence>
<keyword evidence="3 6" id="KW-0964">Secreted</keyword>
<feature type="chain" id="PRO_5042192738" description="Elicitin" evidence="7">
    <location>
        <begin position="22"/>
        <end position="117"/>
    </location>
</feature>
<gene>
    <name evidence="8" type="ORF">P43SY_004421</name>
</gene>
<evidence type="ECO:0000256" key="6">
    <source>
        <dbReference type="RuleBase" id="RU368111"/>
    </source>
</evidence>
<dbReference type="EMBL" id="JAKCXM010000013">
    <property type="protein sequence ID" value="KAJ0408263.1"/>
    <property type="molecule type" value="Genomic_DNA"/>
</dbReference>
<comment type="subcellular location">
    <subcellularLocation>
        <location evidence="1 6">Secreted</location>
    </subcellularLocation>
</comment>
<proteinExistence type="inferred from homology"/>
<comment type="caution">
    <text evidence="8">The sequence shown here is derived from an EMBL/GenBank/DDBJ whole genome shotgun (WGS) entry which is preliminary data.</text>
</comment>
<evidence type="ECO:0000256" key="2">
    <source>
        <dbReference type="ARBA" id="ARBA00009544"/>
    </source>
</evidence>
<feature type="signal peptide" evidence="7">
    <location>
        <begin position="1"/>
        <end position="21"/>
    </location>
</feature>
<dbReference type="SMART" id="SM01187">
    <property type="entry name" value="Elicitin"/>
    <property type="match status" value="1"/>
</dbReference>
<dbReference type="Proteomes" id="UP001209570">
    <property type="component" value="Unassembled WGS sequence"/>
</dbReference>
<protein>
    <recommendedName>
        <fullName evidence="6">Elicitin</fullName>
    </recommendedName>
</protein>
<name>A0AAD5QA54_PYTIN</name>
<keyword evidence="4 6" id="KW-0928">Hypersensitive response elicitation</keyword>
<dbReference type="Gene3D" id="1.10.239.10">
    <property type="entry name" value="Elicitin domain"/>
    <property type="match status" value="1"/>
</dbReference>
<sequence>MKTFVLAAVVAVAASTNVASAIEECSLNLLLPYVLPIAGNPAFQPCQKETGYTFVPFSGLPTPEQEAAMCNNKNCKILLQAVVDAKLPACTVQYNGQPQNIQDIIDTYSKKCLPRAF</sequence>
<evidence type="ECO:0000256" key="7">
    <source>
        <dbReference type="SAM" id="SignalP"/>
    </source>
</evidence>
<reference evidence="8" key="1">
    <citation type="submission" date="2021-12" db="EMBL/GenBank/DDBJ databases">
        <title>Prjna785345.</title>
        <authorList>
            <person name="Rujirawat T."/>
            <person name="Krajaejun T."/>
        </authorList>
    </citation>
    <scope>NUCLEOTIDE SEQUENCE</scope>
    <source>
        <strain evidence="8">Pi057C3</strain>
    </source>
</reference>
<evidence type="ECO:0000256" key="1">
    <source>
        <dbReference type="ARBA" id="ARBA00004613"/>
    </source>
</evidence>
<evidence type="ECO:0000313" key="9">
    <source>
        <dbReference type="Proteomes" id="UP001209570"/>
    </source>
</evidence>
<organism evidence="8 9">
    <name type="scientific">Pythium insidiosum</name>
    <name type="common">Pythiosis disease agent</name>
    <dbReference type="NCBI Taxonomy" id="114742"/>
    <lineage>
        <taxon>Eukaryota</taxon>
        <taxon>Sar</taxon>
        <taxon>Stramenopiles</taxon>
        <taxon>Oomycota</taxon>
        <taxon>Peronosporomycetes</taxon>
        <taxon>Pythiales</taxon>
        <taxon>Pythiaceae</taxon>
        <taxon>Pythium</taxon>
    </lineage>
</organism>
<dbReference type="GO" id="GO:0005576">
    <property type="term" value="C:extracellular region"/>
    <property type="evidence" value="ECO:0007669"/>
    <property type="project" value="UniProtKB-SubCell"/>
</dbReference>
<dbReference type="AlphaFoldDB" id="A0AAD5QA54"/>
<dbReference type="Pfam" id="PF00964">
    <property type="entry name" value="Elicitin"/>
    <property type="match status" value="1"/>
</dbReference>
<comment type="similarity">
    <text evidence="2 6">Belongs to the elicitin family.</text>
</comment>
<comment type="function">
    <text evidence="6">Induces local and distal defense responses (incompatible hypersensitive reaction) in plants from the solanaceae and cruciferae families. Elicits leaf necrosis and causes the accumulation of pathogenesis-related proteins. Might interact with the lipidic molecules of the plasma membrane.</text>
</comment>
<evidence type="ECO:0000256" key="4">
    <source>
        <dbReference type="ARBA" id="ARBA00022978"/>
    </source>
</evidence>
<accession>A0AAD5QA54</accession>
<dbReference type="InterPro" id="IPR036470">
    <property type="entry name" value="Elicitin_sf"/>
</dbReference>
<dbReference type="SUPFAM" id="SSF48647">
    <property type="entry name" value="Fungal elicitin"/>
    <property type="match status" value="1"/>
</dbReference>